<evidence type="ECO:0000256" key="2">
    <source>
        <dbReference type="ARBA" id="ARBA00022777"/>
    </source>
</evidence>
<dbReference type="GeneID" id="32188902"/>
<sequence>MEEVLIGVDAGTTNIKSIAMDPSGSQLYVASRENPVQTPAERWIEQDMETTWRLTAETIREVVEQIPDSRPILGVGITAQGDGCWLIDENGEPARDAILWSDGRSSEIIEEWIESGTAASVTDICGSDLFPGSTLSILAWLAEQEPNVLDRADTIFYCKDWLKYRLTGTRTSDPSDMSMPFLDIESGTYAKDVFEMGGVGDLEALLPRIANPSEIVGTVTEPAAKTTGLPTGTPVVSGALDIVACAYGSGAVEPGDSSSVVGTTSLNQTILEDPPLDTDGTGFSFALGNGQYSRALASMAGTPNLDWAFEEFTDNEKYQDVIPRLEEIPIGSEGVCYHPYLSVSGERSPFLKTNARASFLGLSPDHTNDHLLRAVYEGVTLAMRDCYEHMPGDPDRILMSGGGARSDFWCQLFADCLDTQIAVPKGDEYGAKGAALLAGVGSDIYEDLESAVRKTTKIERTYEPVPENTQQYNIWYDHFRSSYESLFDVWDDRSRSMTELERCR</sequence>
<dbReference type="Pfam" id="PF02782">
    <property type="entry name" value="FGGY_C"/>
    <property type="match status" value="1"/>
</dbReference>
<dbReference type="RefSeq" id="WP_015320548.1">
    <property type="nucleotide sequence ID" value="NC_019974.1"/>
</dbReference>
<evidence type="ECO:0000259" key="4">
    <source>
        <dbReference type="Pfam" id="PF00370"/>
    </source>
</evidence>
<dbReference type="GO" id="GO:0016301">
    <property type="term" value="F:kinase activity"/>
    <property type="evidence" value="ECO:0007669"/>
    <property type="project" value="UniProtKB-KW"/>
</dbReference>
<accession>L0JVN5</accession>
<dbReference type="InterPro" id="IPR018485">
    <property type="entry name" value="FGGY_C"/>
</dbReference>
<feature type="domain" description="Carbohydrate kinase FGGY N-terminal" evidence="4">
    <location>
        <begin position="5"/>
        <end position="248"/>
    </location>
</feature>
<dbReference type="InterPro" id="IPR050406">
    <property type="entry name" value="FGGY_Carb_Kinase"/>
</dbReference>
<dbReference type="PANTHER" id="PTHR43095">
    <property type="entry name" value="SUGAR KINASE"/>
    <property type="match status" value="1"/>
</dbReference>
<dbReference type="STRING" id="694430.Natoc_1269"/>
<evidence type="ECO:0000259" key="5">
    <source>
        <dbReference type="Pfam" id="PF02782"/>
    </source>
</evidence>
<dbReference type="eggNOG" id="arCOG00025">
    <property type="taxonomic scope" value="Archaea"/>
</dbReference>
<dbReference type="EMBL" id="CP003929">
    <property type="protein sequence ID" value="AGB37097.1"/>
    <property type="molecule type" value="Genomic_DNA"/>
</dbReference>
<feature type="domain" description="Carbohydrate kinase FGGY C-terminal" evidence="5">
    <location>
        <begin position="307"/>
        <end position="440"/>
    </location>
</feature>
<dbReference type="HOGENOM" id="CLU_009281_3_1_2"/>
<keyword evidence="2 3" id="KW-0418">Kinase</keyword>
<dbReference type="OrthoDB" id="26592at2157"/>
<evidence type="ECO:0000313" key="7">
    <source>
        <dbReference type="Proteomes" id="UP000010878"/>
    </source>
</evidence>
<keyword evidence="1 3" id="KW-0808">Transferase</keyword>
<dbReference type="PROSITE" id="PS00445">
    <property type="entry name" value="FGGY_KINASES_2"/>
    <property type="match status" value="1"/>
</dbReference>
<dbReference type="Proteomes" id="UP000010878">
    <property type="component" value="Chromosome"/>
</dbReference>
<dbReference type="InterPro" id="IPR018484">
    <property type="entry name" value="FGGY_N"/>
</dbReference>
<evidence type="ECO:0000256" key="3">
    <source>
        <dbReference type="RuleBase" id="RU003733"/>
    </source>
</evidence>
<dbReference type="Gene3D" id="3.30.420.40">
    <property type="match status" value="2"/>
</dbReference>
<dbReference type="KEGG" id="nou:Natoc_1269"/>
<evidence type="ECO:0000256" key="1">
    <source>
        <dbReference type="ARBA" id="ARBA00022679"/>
    </source>
</evidence>
<dbReference type="PANTHER" id="PTHR43095:SF3">
    <property type="entry name" value="L-XYLULOSE_3-KETO-L-GULONATE KINASE"/>
    <property type="match status" value="1"/>
</dbReference>
<dbReference type="InterPro" id="IPR043129">
    <property type="entry name" value="ATPase_NBD"/>
</dbReference>
<gene>
    <name evidence="6" type="ORF">Natoc_1269</name>
</gene>
<dbReference type="InterPro" id="IPR000577">
    <property type="entry name" value="Carb_kinase_FGGY"/>
</dbReference>
<evidence type="ECO:0000313" key="6">
    <source>
        <dbReference type="EMBL" id="AGB37097.1"/>
    </source>
</evidence>
<dbReference type="Pfam" id="PF00370">
    <property type="entry name" value="FGGY_N"/>
    <property type="match status" value="1"/>
</dbReference>
<dbReference type="AlphaFoldDB" id="L0JVN5"/>
<organism evidence="6 7">
    <name type="scientific">Natronococcus occultus SP4</name>
    <dbReference type="NCBI Taxonomy" id="694430"/>
    <lineage>
        <taxon>Archaea</taxon>
        <taxon>Methanobacteriati</taxon>
        <taxon>Methanobacteriota</taxon>
        <taxon>Stenosarchaea group</taxon>
        <taxon>Halobacteria</taxon>
        <taxon>Halobacteriales</taxon>
        <taxon>Natrialbaceae</taxon>
        <taxon>Natronococcus</taxon>
    </lineage>
</organism>
<proteinExistence type="inferred from homology"/>
<dbReference type="InterPro" id="IPR018483">
    <property type="entry name" value="Carb_kinase_FGGY_CS"/>
</dbReference>
<keyword evidence="7" id="KW-1185">Reference proteome</keyword>
<dbReference type="CDD" id="cd24121">
    <property type="entry name" value="ASKHA_NBD_FGGY_BaEryA-like"/>
    <property type="match status" value="1"/>
</dbReference>
<name>L0JVN5_9EURY</name>
<dbReference type="GO" id="GO:0005975">
    <property type="term" value="P:carbohydrate metabolic process"/>
    <property type="evidence" value="ECO:0007669"/>
    <property type="project" value="InterPro"/>
</dbReference>
<protein>
    <submittedName>
        <fullName evidence="6">Pentulose/hexulose kinase</fullName>
    </submittedName>
</protein>
<reference evidence="6 7" key="1">
    <citation type="submission" date="2012-11" db="EMBL/GenBank/DDBJ databases">
        <title>FINISHED of Natronococcus occultus SP4, DSM 3396.</title>
        <authorList>
            <consortium name="DOE Joint Genome Institute"/>
            <person name="Eisen J."/>
            <person name="Huntemann M."/>
            <person name="Wei C.-L."/>
            <person name="Han J."/>
            <person name="Detter J.C."/>
            <person name="Han C."/>
            <person name="Tapia R."/>
            <person name="Chen A."/>
            <person name="Kyrpides N."/>
            <person name="Mavromatis K."/>
            <person name="Markowitz V."/>
            <person name="Szeto E."/>
            <person name="Ivanova N."/>
            <person name="Mikhailova N."/>
            <person name="Ovchinnikova G."/>
            <person name="Pagani I."/>
            <person name="Pati A."/>
            <person name="Goodwin L."/>
            <person name="Nordberg H.P."/>
            <person name="Cantor M.N."/>
            <person name="Hua S.X."/>
            <person name="Woyke T."/>
            <person name="Eisen J."/>
            <person name="Klenk H.-P."/>
            <person name="Klenk H.-P."/>
        </authorList>
    </citation>
    <scope>NUCLEOTIDE SEQUENCE [LARGE SCALE GENOMIC DNA]</scope>
    <source>
        <strain evidence="6 7">SP4</strain>
    </source>
</reference>
<comment type="similarity">
    <text evidence="3">Belongs to the FGGY kinase family.</text>
</comment>
<dbReference type="PIRSF" id="PIRSF000538">
    <property type="entry name" value="GlpK"/>
    <property type="match status" value="1"/>
</dbReference>
<dbReference type="SUPFAM" id="SSF53067">
    <property type="entry name" value="Actin-like ATPase domain"/>
    <property type="match status" value="2"/>
</dbReference>
<dbReference type="GO" id="GO:0016773">
    <property type="term" value="F:phosphotransferase activity, alcohol group as acceptor"/>
    <property type="evidence" value="ECO:0007669"/>
    <property type="project" value="InterPro"/>
</dbReference>